<keyword evidence="3" id="KW-0808">Transferase</keyword>
<keyword evidence="2" id="KW-0328">Glycosyltransferase</keyword>
<evidence type="ECO:0000256" key="2">
    <source>
        <dbReference type="ARBA" id="ARBA00022676"/>
    </source>
</evidence>
<feature type="non-terminal residue" evidence="6">
    <location>
        <position position="188"/>
    </location>
</feature>
<dbReference type="Proteomes" id="UP000230423">
    <property type="component" value="Unassembled WGS sequence"/>
</dbReference>
<evidence type="ECO:0000313" key="6">
    <source>
        <dbReference type="EMBL" id="PIO69306.1"/>
    </source>
</evidence>
<evidence type="ECO:0000256" key="5">
    <source>
        <dbReference type="ARBA" id="ARBA00023180"/>
    </source>
</evidence>
<dbReference type="PANTHER" id="PTHR46671">
    <property type="entry name" value="PROTEIN CBG11221"/>
    <property type="match status" value="1"/>
</dbReference>
<evidence type="ECO:0000256" key="1">
    <source>
        <dbReference type="ARBA" id="ARBA00004606"/>
    </source>
</evidence>
<dbReference type="PANTHER" id="PTHR46671:SF7">
    <property type="entry name" value="CORE-2_I-BRANCHING ENZYME"/>
    <property type="match status" value="1"/>
</dbReference>
<name>A0A2G9UGJ0_TELCI</name>
<dbReference type="OrthoDB" id="2019572at2759"/>
<proteinExistence type="predicted"/>
<gene>
    <name evidence="6" type="ORF">TELCIR_08875</name>
</gene>
<keyword evidence="7" id="KW-1185">Reference proteome</keyword>
<comment type="subcellular location">
    <subcellularLocation>
        <location evidence="1">Membrane</location>
        <topology evidence="1">Single-pass type II membrane protein</topology>
    </subcellularLocation>
</comment>
<sequence length="188" mass="21623">MYTFYFLQTHDVVIRTNQELKRIFQTLNGSNDAQIGPCTKCQYEPNLKWDAESLEVFQDKSLRPSSDALKIPLVIVKGGVQVSLSREAVKWLNRVNLTKLINQFSSRESSVDEMLMSSLQIADEWEMPGRFTKQCFMNGSSYPGITRMVQWRDTKEQCKAGFLRHLVCVLGTEDLPSISNYHHILVNK</sequence>
<evidence type="ECO:0000256" key="3">
    <source>
        <dbReference type="ARBA" id="ARBA00022679"/>
    </source>
</evidence>
<evidence type="ECO:0000313" key="7">
    <source>
        <dbReference type="Proteomes" id="UP000230423"/>
    </source>
</evidence>
<keyword evidence="4" id="KW-0472">Membrane</keyword>
<organism evidence="6 7">
    <name type="scientific">Teladorsagia circumcincta</name>
    <name type="common">Brown stomach worm</name>
    <name type="synonym">Ostertagia circumcincta</name>
    <dbReference type="NCBI Taxonomy" id="45464"/>
    <lineage>
        <taxon>Eukaryota</taxon>
        <taxon>Metazoa</taxon>
        <taxon>Ecdysozoa</taxon>
        <taxon>Nematoda</taxon>
        <taxon>Chromadorea</taxon>
        <taxon>Rhabditida</taxon>
        <taxon>Rhabditina</taxon>
        <taxon>Rhabditomorpha</taxon>
        <taxon>Strongyloidea</taxon>
        <taxon>Trichostrongylidae</taxon>
        <taxon>Teladorsagia</taxon>
    </lineage>
</organism>
<dbReference type="AlphaFoldDB" id="A0A2G9UGJ0"/>
<dbReference type="GO" id="GO:0016757">
    <property type="term" value="F:glycosyltransferase activity"/>
    <property type="evidence" value="ECO:0007669"/>
    <property type="project" value="UniProtKB-KW"/>
</dbReference>
<evidence type="ECO:0000256" key="4">
    <source>
        <dbReference type="ARBA" id="ARBA00023136"/>
    </source>
</evidence>
<dbReference type="Pfam" id="PF02485">
    <property type="entry name" value="Branch"/>
    <property type="match status" value="1"/>
</dbReference>
<keyword evidence="5" id="KW-0325">Glycoprotein</keyword>
<dbReference type="InterPro" id="IPR003406">
    <property type="entry name" value="Glyco_trans_14"/>
</dbReference>
<dbReference type="GO" id="GO:0016020">
    <property type="term" value="C:membrane"/>
    <property type="evidence" value="ECO:0007669"/>
    <property type="project" value="UniProtKB-SubCell"/>
</dbReference>
<accession>A0A2G9UGJ0</accession>
<reference evidence="6 7" key="1">
    <citation type="submission" date="2015-09" db="EMBL/GenBank/DDBJ databases">
        <title>Draft genome of the parasitic nematode Teladorsagia circumcincta isolate WARC Sus (inbred).</title>
        <authorList>
            <person name="Mitreva M."/>
        </authorList>
    </citation>
    <scope>NUCLEOTIDE SEQUENCE [LARGE SCALE GENOMIC DNA]</scope>
    <source>
        <strain evidence="6 7">S</strain>
    </source>
</reference>
<protein>
    <submittedName>
        <fullName evidence="6">Core-2/I-Branching enzyme</fullName>
    </submittedName>
</protein>
<dbReference type="EMBL" id="KZ346710">
    <property type="protein sequence ID" value="PIO69306.1"/>
    <property type="molecule type" value="Genomic_DNA"/>
</dbReference>